<protein>
    <recommendedName>
        <fullName evidence="8">Ripening-related protein 1</fullName>
    </recommendedName>
</protein>
<gene>
    <name evidence="6" type="ORF">V6N11_024904</name>
</gene>
<reference evidence="6 7" key="1">
    <citation type="journal article" date="2024" name="G3 (Bethesda)">
        <title>Genome assembly of Hibiscus sabdariffa L. provides insights into metabolisms of medicinal natural products.</title>
        <authorList>
            <person name="Kim T."/>
        </authorList>
    </citation>
    <scope>NUCLEOTIDE SEQUENCE [LARGE SCALE GENOMIC DNA]</scope>
    <source>
        <strain evidence="6">TK-2024</strain>
        <tissue evidence="6">Old leaves</tissue>
    </source>
</reference>
<feature type="chain" id="PRO_5047011207" description="Ripening-related protein 1" evidence="5">
    <location>
        <begin position="26"/>
        <end position="187"/>
    </location>
</feature>
<evidence type="ECO:0000256" key="3">
    <source>
        <dbReference type="ARBA" id="ARBA00022525"/>
    </source>
</evidence>
<accession>A0ABR2QNH7</accession>
<evidence type="ECO:0000256" key="4">
    <source>
        <dbReference type="ARBA" id="ARBA00022729"/>
    </source>
</evidence>
<dbReference type="Pfam" id="PF24300">
    <property type="entry name" value="KWL1"/>
    <property type="match status" value="1"/>
</dbReference>
<comment type="similarity">
    <text evidence="2">Belongs to the kiwellin family.</text>
</comment>
<evidence type="ECO:0000256" key="2">
    <source>
        <dbReference type="ARBA" id="ARBA00005592"/>
    </source>
</evidence>
<evidence type="ECO:0000256" key="5">
    <source>
        <dbReference type="SAM" id="SignalP"/>
    </source>
</evidence>
<sequence>MNKKTCCSALCLLVCFISIVPECFTVEANTCKPSGKIRGRKIPPTCDNDHGSDCCKQGKLYDIYKCSPPVSNHTKAVLTLISFDNEEYGPSECDDKFHSDEELVVALSTGWFGKKKRCGRFVKIHGNGKSVKAKVVDECDSTVGCDADHGYQPPCKNNIVEAASAVWKALGVPVDQRDQMQIQWSDA</sequence>
<keyword evidence="4 5" id="KW-0732">Signal</keyword>
<dbReference type="Gene3D" id="2.40.40.10">
    <property type="entry name" value="RlpA-like domain"/>
    <property type="match status" value="1"/>
</dbReference>
<dbReference type="Proteomes" id="UP001396334">
    <property type="component" value="Unassembled WGS sequence"/>
</dbReference>
<feature type="signal peptide" evidence="5">
    <location>
        <begin position="1"/>
        <end position="25"/>
    </location>
</feature>
<evidence type="ECO:0000313" key="6">
    <source>
        <dbReference type="EMBL" id="KAK9002218.1"/>
    </source>
</evidence>
<dbReference type="SUPFAM" id="SSF50685">
    <property type="entry name" value="Barwin-like endoglucanases"/>
    <property type="match status" value="1"/>
</dbReference>
<dbReference type="EMBL" id="JBBPBN010000035">
    <property type="protein sequence ID" value="KAK9002218.1"/>
    <property type="molecule type" value="Genomic_DNA"/>
</dbReference>
<comment type="subcellular location">
    <subcellularLocation>
        <location evidence="1">Secreted</location>
    </subcellularLocation>
</comment>
<name>A0ABR2QNH7_9ROSI</name>
<dbReference type="PANTHER" id="PTHR33191">
    <property type="entry name" value="RIPENING-RELATED PROTEIN 2-RELATED"/>
    <property type="match status" value="1"/>
</dbReference>
<comment type="caution">
    <text evidence="6">The sequence shown here is derived from an EMBL/GenBank/DDBJ whole genome shotgun (WGS) entry which is preliminary data.</text>
</comment>
<dbReference type="CDD" id="cd22270">
    <property type="entry name" value="DPBB_kiwellin-like"/>
    <property type="match status" value="1"/>
</dbReference>
<dbReference type="InterPro" id="IPR039271">
    <property type="entry name" value="Kiwellin-like"/>
</dbReference>
<evidence type="ECO:0000256" key="1">
    <source>
        <dbReference type="ARBA" id="ARBA00004613"/>
    </source>
</evidence>
<dbReference type="InterPro" id="IPR036908">
    <property type="entry name" value="RlpA-like_sf"/>
</dbReference>
<dbReference type="PANTHER" id="PTHR33191:SF92">
    <property type="entry name" value="RIPENING-RELATED PROTEIN 1"/>
    <property type="match status" value="1"/>
</dbReference>
<keyword evidence="3" id="KW-0964">Secreted</keyword>
<organism evidence="6 7">
    <name type="scientific">Hibiscus sabdariffa</name>
    <name type="common">roselle</name>
    <dbReference type="NCBI Taxonomy" id="183260"/>
    <lineage>
        <taxon>Eukaryota</taxon>
        <taxon>Viridiplantae</taxon>
        <taxon>Streptophyta</taxon>
        <taxon>Embryophyta</taxon>
        <taxon>Tracheophyta</taxon>
        <taxon>Spermatophyta</taxon>
        <taxon>Magnoliopsida</taxon>
        <taxon>eudicotyledons</taxon>
        <taxon>Gunneridae</taxon>
        <taxon>Pentapetalae</taxon>
        <taxon>rosids</taxon>
        <taxon>malvids</taxon>
        <taxon>Malvales</taxon>
        <taxon>Malvaceae</taxon>
        <taxon>Malvoideae</taxon>
        <taxon>Hibiscus</taxon>
    </lineage>
</organism>
<keyword evidence="7" id="KW-1185">Reference proteome</keyword>
<evidence type="ECO:0008006" key="8">
    <source>
        <dbReference type="Google" id="ProtNLM"/>
    </source>
</evidence>
<proteinExistence type="inferred from homology"/>
<evidence type="ECO:0000313" key="7">
    <source>
        <dbReference type="Proteomes" id="UP001396334"/>
    </source>
</evidence>